<evidence type="ECO:0000313" key="2">
    <source>
        <dbReference type="EMBL" id="GAA2123484.1"/>
    </source>
</evidence>
<accession>A0ABN2YC24</accession>
<keyword evidence="1" id="KW-0812">Transmembrane</keyword>
<evidence type="ECO:0000313" key="3">
    <source>
        <dbReference type="Proteomes" id="UP001500575"/>
    </source>
</evidence>
<keyword evidence="1" id="KW-1133">Transmembrane helix</keyword>
<gene>
    <name evidence="2" type="ORF">GCM10009843_19300</name>
</gene>
<proteinExistence type="predicted"/>
<organism evidence="2 3">
    <name type="scientific">Nocardioides bigeumensis</name>
    <dbReference type="NCBI Taxonomy" id="433657"/>
    <lineage>
        <taxon>Bacteria</taxon>
        <taxon>Bacillati</taxon>
        <taxon>Actinomycetota</taxon>
        <taxon>Actinomycetes</taxon>
        <taxon>Propionibacteriales</taxon>
        <taxon>Nocardioidaceae</taxon>
        <taxon>Nocardioides</taxon>
    </lineage>
</organism>
<keyword evidence="3" id="KW-1185">Reference proteome</keyword>
<dbReference type="RefSeq" id="WP_344303492.1">
    <property type="nucleotide sequence ID" value="NZ_BAAAQQ010000011.1"/>
</dbReference>
<evidence type="ECO:0000256" key="1">
    <source>
        <dbReference type="SAM" id="Phobius"/>
    </source>
</evidence>
<feature type="transmembrane region" description="Helical" evidence="1">
    <location>
        <begin position="47"/>
        <end position="65"/>
    </location>
</feature>
<reference evidence="2 3" key="1">
    <citation type="journal article" date="2019" name="Int. J. Syst. Evol. Microbiol.">
        <title>The Global Catalogue of Microorganisms (GCM) 10K type strain sequencing project: providing services to taxonomists for standard genome sequencing and annotation.</title>
        <authorList>
            <consortium name="The Broad Institute Genomics Platform"/>
            <consortium name="The Broad Institute Genome Sequencing Center for Infectious Disease"/>
            <person name="Wu L."/>
            <person name="Ma J."/>
        </authorList>
    </citation>
    <scope>NUCLEOTIDE SEQUENCE [LARGE SCALE GENOMIC DNA]</scope>
    <source>
        <strain evidence="2 3">JCM 16021</strain>
    </source>
</reference>
<keyword evidence="1" id="KW-0472">Membrane</keyword>
<dbReference type="Proteomes" id="UP001500575">
    <property type="component" value="Unassembled WGS sequence"/>
</dbReference>
<dbReference type="EMBL" id="BAAAQQ010000011">
    <property type="protein sequence ID" value="GAA2123484.1"/>
    <property type="molecule type" value="Genomic_DNA"/>
</dbReference>
<feature type="transmembrane region" description="Helical" evidence="1">
    <location>
        <begin position="17"/>
        <end position="35"/>
    </location>
</feature>
<feature type="transmembrane region" description="Helical" evidence="1">
    <location>
        <begin position="108"/>
        <end position="130"/>
    </location>
</feature>
<sequence length="143" mass="15169">MTSEPTTPGQTTTGRQVLVAVYAVFAIAAGSRSAVQLATKGDEAPLAYTLSLVAALVYLVATLALRRTSVRAHRIALTAVVIELVGVLVVGTLTVVDGELFPDQTVWSAYGVGYGFVPLVLPIAGLWWLLRHRPVAEDAARVR</sequence>
<feature type="transmembrane region" description="Helical" evidence="1">
    <location>
        <begin position="77"/>
        <end position="96"/>
    </location>
</feature>
<comment type="caution">
    <text evidence="2">The sequence shown here is derived from an EMBL/GenBank/DDBJ whole genome shotgun (WGS) entry which is preliminary data.</text>
</comment>
<protein>
    <submittedName>
        <fullName evidence="2">Membrane protein</fullName>
    </submittedName>
</protein>
<name>A0ABN2YC24_9ACTN</name>